<evidence type="ECO:0000313" key="4">
    <source>
        <dbReference type="Proteomes" id="UP000016922"/>
    </source>
</evidence>
<organism evidence="3 4">
    <name type="scientific">Glarea lozoyensis (strain ATCC 20868 / MF5171)</name>
    <dbReference type="NCBI Taxonomy" id="1116229"/>
    <lineage>
        <taxon>Eukaryota</taxon>
        <taxon>Fungi</taxon>
        <taxon>Dikarya</taxon>
        <taxon>Ascomycota</taxon>
        <taxon>Pezizomycotina</taxon>
        <taxon>Leotiomycetes</taxon>
        <taxon>Helotiales</taxon>
        <taxon>Helotiaceae</taxon>
        <taxon>Glarea</taxon>
    </lineage>
</organism>
<evidence type="ECO:0000256" key="2">
    <source>
        <dbReference type="SAM" id="MobiDB-lite"/>
    </source>
</evidence>
<dbReference type="Proteomes" id="UP000016922">
    <property type="component" value="Unassembled WGS sequence"/>
</dbReference>
<evidence type="ECO:0000256" key="1">
    <source>
        <dbReference type="SAM" id="Coils"/>
    </source>
</evidence>
<gene>
    <name evidence="3" type="ORF">GLAREA_07833</name>
</gene>
<feature type="compositionally biased region" description="Low complexity" evidence="2">
    <location>
        <begin position="358"/>
        <end position="369"/>
    </location>
</feature>
<dbReference type="HOGENOM" id="CLU_027731_0_0_1"/>
<accession>S3D6E1</accession>
<dbReference type="EMBL" id="KE145359">
    <property type="protein sequence ID" value="EPE32699.1"/>
    <property type="molecule type" value="Genomic_DNA"/>
</dbReference>
<dbReference type="RefSeq" id="XP_008080711.1">
    <property type="nucleotide sequence ID" value="XM_008082520.1"/>
</dbReference>
<feature type="coiled-coil region" evidence="1">
    <location>
        <begin position="243"/>
        <end position="270"/>
    </location>
</feature>
<name>S3D6E1_GLAL2</name>
<evidence type="ECO:0000313" key="3">
    <source>
        <dbReference type="EMBL" id="EPE32699.1"/>
    </source>
</evidence>
<keyword evidence="4" id="KW-1185">Reference proteome</keyword>
<dbReference type="GeneID" id="19466885"/>
<dbReference type="eggNOG" id="ENOG502SC1V">
    <property type="taxonomic scope" value="Eukaryota"/>
</dbReference>
<dbReference type="OMA" id="KFMERWG"/>
<dbReference type="KEGG" id="glz:GLAREA_07833"/>
<evidence type="ECO:0008006" key="5">
    <source>
        <dbReference type="Google" id="ProtNLM"/>
    </source>
</evidence>
<protein>
    <recommendedName>
        <fullName evidence="5">HAUS augmin-like complex subunit 3 N-terminal domain-containing protein</fullName>
    </recommendedName>
</protein>
<keyword evidence="1" id="KW-0175">Coiled coil</keyword>
<proteinExistence type="predicted"/>
<reference evidence="3 4" key="1">
    <citation type="journal article" date="2013" name="BMC Genomics">
        <title>Genomics-driven discovery of the pneumocandin biosynthetic gene cluster in the fungus Glarea lozoyensis.</title>
        <authorList>
            <person name="Chen L."/>
            <person name="Yue Q."/>
            <person name="Zhang X."/>
            <person name="Xiang M."/>
            <person name="Wang C."/>
            <person name="Li S."/>
            <person name="Che Y."/>
            <person name="Ortiz-Lopez F.J."/>
            <person name="Bills G.F."/>
            <person name="Liu X."/>
            <person name="An Z."/>
        </authorList>
    </citation>
    <scope>NUCLEOTIDE SEQUENCE [LARGE SCALE GENOMIC DNA]</scope>
    <source>
        <strain evidence="4">ATCC 20868 / MF5171</strain>
    </source>
</reference>
<dbReference type="OrthoDB" id="5314201at2759"/>
<feature type="region of interest" description="Disordered" evidence="2">
    <location>
        <begin position="345"/>
        <end position="391"/>
    </location>
</feature>
<dbReference type="AlphaFoldDB" id="S3D6E1"/>
<sequence>MSDKSLEELVKILLDRDIPFDRDELRSAFKAPESRKAIQEWMQEYLTPETLLTKEEADLYAALTKSGDVERLSSQDLSGVQALNESEIEDAIEELKRSTAAIEKQTESIRLQQNAMRSLVKNEQRAREARASSTAAQHRKWSEESAQVSKAIEELSQNLRYQISDLEQHMKVSETTAKQTVETILTADDKLLASLQKLAADLDPINTEDIETMSRIKELSARLIKHTVEGIRTRLDRIYLEALQSSNITADDNNQENQDLQDELESLYSEILPVAQMSAEQQFLQPALRTMAASSGKSQERAVKAVEYIHSCLTYLNARLSAYQTRTSETRAHNHALTTILSTTKSELTQSLPPPLPKSNLNSSPSKPALPRRRTSSLTHPPNLHLHRRRSSGIDLDPETQIARNLGITLPPTSATAAQVADSLGRIRRERSTKLGIHATSLQTTTEGSIAAHVAESQVALRVLTDALLAESAYGGVRLVDPDVEASVGMFEGEVEGLKKEMEGLDLEVLRGRSVDGERFVKRWTR</sequence>